<evidence type="ECO:0000256" key="4">
    <source>
        <dbReference type="ARBA" id="ARBA00022692"/>
    </source>
</evidence>
<comment type="subcellular location">
    <subcellularLocation>
        <location evidence="1">Cell membrane</location>
        <topology evidence="1">Multi-pass membrane protein</topology>
    </subcellularLocation>
</comment>
<keyword evidence="5 8" id="KW-1133">Transmembrane helix</keyword>
<keyword evidence="4 8" id="KW-0812">Transmembrane</keyword>
<protein>
    <submittedName>
        <fullName evidence="9">MATE family efflux transporter</fullName>
    </submittedName>
</protein>
<dbReference type="NCBIfam" id="TIGR00797">
    <property type="entry name" value="matE"/>
    <property type="match status" value="1"/>
</dbReference>
<dbReference type="InterPro" id="IPR052031">
    <property type="entry name" value="Membrane_Transporter-Flippase"/>
</dbReference>
<evidence type="ECO:0000256" key="8">
    <source>
        <dbReference type="SAM" id="Phobius"/>
    </source>
</evidence>
<dbReference type="InterPro" id="IPR002528">
    <property type="entry name" value="MATE_fam"/>
</dbReference>
<dbReference type="CDD" id="cd13142">
    <property type="entry name" value="MATE_like_12"/>
    <property type="match status" value="1"/>
</dbReference>
<evidence type="ECO:0000256" key="6">
    <source>
        <dbReference type="ARBA" id="ARBA00023136"/>
    </source>
</evidence>
<sequence>MDRAVDDSITEGGLLGPMFKLAWPIVVIQLLQVTYNIADTFWLGRLSADAVGALSLAFPLIFLLISIAGGFTTAGSILVAQYTGADSEGSAGEVAGQIVSFVTLLALALSVLGYFATEPMLGALPSQAQTTDQIVPLARQYMEVFFLGLPFLFGFFVFTSLMRGYGDTRTPMRVMFVSVALNVVLDPLLIFGYGPFPAMEIEGAALATILSRGVASVLGFYVLFVAKAGPDVEVADLVPDLGYIWDIVRIGVPSTVEQSMSALAMITLTAMVVQFAPPVVSAYGLGNRLASLVFLPAMGLGRATNTMVGQNLGAGKADRAERAVWIAAKAGAAVMFVVAVVAALVPEPIVSVFLATGSEAARATVRHGSTYLRIRSVEFVFMAVLQVMLGAYRGAGNTKTAMAFSMVALWVGRVPTVYYLAFVAGIGATGIWVGMALGSILGAIAATLWFTRGTWKETVIDEDEAVADGEETAERPETPETPGAPAAESPDLSEASGPSEGK</sequence>
<evidence type="ECO:0000256" key="7">
    <source>
        <dbReference type="SAM" id="MobiDB-lite"/>
    </source>
</evidence>
<feature type="region of interest" description="Disordered" evidence="7">
    <location>
        <begin position="461"/>
        <end position="502"/>
    </location>
</feature>
<evidence type="ECO:0000256" key="3">
    <source>
        <dbReference type="ARBA" id="ARBA00022475"/>
    </source>
</evidence>
<feature type="transmembrane region" description="Helical" evidence="8">
    <location>
        <begin position="21"/>
        <end position="38"/>
    </location>
</feature>
<dbReference type="PIRSF" id="PIRSF006603">
    <property type="entry name" value="DinF"/>
    <property type="match status" value="1"/>
</dbReference>
<dbReference type="Pfam" id="PF01554">
    <property type="entry name" value="MatE"/>
    <property type="match status" value="2"/>
</dbReference>
<evidence type="ECO:0000313" key="9">
    <source>
        <dbReference type="EMBL" id="UPV76039.1"/>
    </source>
</evidence>
<dbReference type="RefSeq" id="WP_248652076.1">
    <property type="nucleotide sequence ID" value="NZ_CP096659.1"/>
</dbReference>
<keyword evidence="2" id="KW-0813">Transport</keyword>
<keyword evidence="3" id="KW-1003">Cell membrane</keyword>
<feature type="transmembrane region" description="Helical" evidence="8">
    <location>
        <begin position="372"/>
        <end position="392"/>
    </location>
</feature>
<feature type="transmembrane region" description="Helical" evidence="8">
    <location>
        <begin position="259"/>
        <end position="276"/>
    </location>
</feature>
<reference evidence="9 10" key="1">
    <citation type="submission" date="2022-04" db="EMBL/GenBank/DDBJ databases">
        <title>Diverse halophilic archaea isolated from saline environments.</title>
        <authorList>
            <person name="Cui H.-L."/>
        </authorList>
    </citation>
    <scope>NUCLEOTIDE SEQUENCE [LARGE SCALE GENOMIC DNA]</scope>
    <source>
        <strain evidence="9 10">XZYJT49</strain>
    </source>
</reference>
<evidence type="ECO:0000256" key="5">
    <source>
        <dbReference type="ARBA" id="ARBA00022989"/>
    </source>
</evidence>
<feature type="transmembrane region" description="Helical" evidence="8">
    <location>
        <begin position="430"/>
        <end position="450"/>
    </location>
</feature>
<dbReference type="EMBL" id="CP096659">
    <property type="protein sequence ID" value="UPV76039.1"/>
    <property type="molecule type" value="Genomic_DNA"/>
</dbReference>
<feature type="transmembrane region" description="Helical" evidence="8">
    <location>
        <begin position="58"/>
        <end position="82"/>
    </location>
</feature>
<gene>
    <name evidence="9" type="ORF">M0R89_08260</name>
</gene>
<proteinExistence type="predicted"/>
<feature type="compositionally biased region" description="Acidic residues" evidence="7">
    <location>
        <begin position="461"/>
        <end position="471"/>
    </location>
</feature>
<evidence type="ECO:0000256" key="2">
    <source>
        <dbReference type="ARBA" id="ARBA00022448"/>
    </source>
</evidence>
<keyword evidence="10" id="KW-1185">Reference proteome</keyword>
<organism evidence="9 10">
    <name type="scientific">Halorussus limi</name>
    <dbReference type="NCBI Taxonomy" id="2938695"/>
    <lineage>
        <taxon>Archaea</taxon>
        <taxon>Methanobacteriati</taxon>
        <taxon>Methanobacteriota</taxon>
        <taxon>Stenosarchaea group</taxon>
        <taxon>Halobacteria</taxon>
        <taxon>Halobacteriales</taxon>
        <taxon>Haladaptataceae</taxon>
        <taxon>Halorussus</taxon>
    </lineage>
</organism>
<dbReference type="GeneID" id="72185185"/>
<feature type="transmembrane region" description="Helical" evidence="8">
    <location>
        <begin position="144"/>
        <end position="162"/>
    </location>
</feature>
<feature type="transmembrane region" description="Helical" evidence="8">
    <location>
        <begin position="324"/>
        <end position="345"/>
    </location>
</feature>
<dbReference type="GO" id="GO:0005886">
    <property type="term" value="C:plasma membrane"/>
    <property type="evidence" value="ECO:0007669"/>
    <property type="project" value="UniProtKB-SubCell"/>
</dbReference>
<dbReference type="PANTHER" id="PTHR43549">
    <property type="entry name" value="MULTIDRUG RESISTANCE PROTEIN YPNP-RELATED"/>
    <property type="match status" value="1"/>
</dbReference>
<dbReference type="AlphaFoldDB" id="A0A8U0HYW0"/>
<feature type="transmembrane region" description="Helical" evidence="8">
    <location>
        <begin position="94"/>
        <end position="116"/>
    </location>
</feature>
<dbReference type="Proteomes" id="UP000830729">
    <property type="component" value="Chromosome"/>
</dbReference>
<keyword evidence="6 8" id="KW-0472">Membrane</keyword>
<dbReference type="PANTHER" id="PTHR43549:SF2">
    <property type="entry name" value="MULTIDRUG RESISTANCE PROTEIN NORM-RELATED"/>
    <property type="match status" value="1"/>
</dbReference>
<dbReference type="GO" id="GO:0042910">
    <property type="term" value="F:xenobiotic transmembrane transporter activity"/>
    <property type="evidence" value="ECO:0007669"/>
    <property type="project" value="InterPro"/>
</dbReference>
<name>A0A8U0HYW0_9EURY</name>
<feature type="transmembrane region" description="Helical" evidence="8">
    <location>
        <begin position="174"/>
        <end position="193"/>
    </location>
</feature>
<feature type="transmembrane region" description="Helical" evidence="8">
    <location>
        <begin position="205"/>
        <end position="226"/>
    </location>
</feature>
<dbReference type="InterPro" id="IPR048279">
    <property type="entry name" value="MdtK-like"/>
</dbReference>
<evidence type="ECO:0000313" key="10">
    <source>
        <dbReference type="Proteomes" id="UP000830729"/>
    </source>
</evidence>
<feature type="transmembrane region" description="Helical" evidence="8">
    <location>
        <begin position="404"/>
        <end position="424"/>
    </location>
</feature>
<dbReference type="GO" id="GO:0015297">
    <property type="term" value="F:antiporter activity"/>
    <property type="evidence" value="ECO:0007669"/>
    <property type="project" value="InterPro"/>
</dbReference>
<dbReference type="KEGG" id="halx:M0R89_08260"/>
<accession>A0A8U0HYW0</accession>
<evidence type="ECO:0000256" key="1">
    <source>
        <dbReference type="ARBA" id="ARBA00004651"/>
    </source>
</evidence>